<dbReference type="CDD" id="cd16936">
    <property type="entry name" value="HATPase_RsbW-like"/>
    <property type="match status" value="1"/>
</dbReference>
<dbReference type="RefSeq" id="WP_189478008.1">
    <property type="nucleotide sequence ID" value="NZ_BMYM01000002.1"/>
</dbReference>
<organism evidence="3 4">
    <name type="scientific">Parahalioglobus pacificus</name>
    <dbReference type="NCBI Taxonomy" id="930806"/>
    <lineage>
        <taxon>Bacteria</taxon>
        <taxon>Pseudomonadati</taxon>
        <taxon>Pseudomonadota</taxon>
        <taxon>Gammaproteobacteria</taxon>
        <taxon>Cellvibrionales</taxon>
        <taxon>Halieaceae</taxon>
        <taxon>Parahalioglobus</taxon>
    </lineage>
</organism>
<accession>A0A919CL64</accession>
<keyword evidence="4" id="KW-1185">Reference proteome</keyword>
<sequence>MQISLERDINEIDRIVAATRAYFQDQQLPDSLVPTVDLATEELFVNMVRHGQAGDARIVLEMAPTEGGVAVTLIDTSSDPFDPRNVPDVDTQAPLNKREPGGLGLYLVNLLVSDIDYEFRDGTSRVTFHARTGERDV</sequence>
<dbReference type="InterPro" id="IPR036890">
    <property type="entry name" value="HATPase_C_sf"/>
</dbReference>
<dbReference type="Proteomes" id="UP000644693">
    <property type="component" value="Unassembled WGS sequence"/>
</dbReference>
<name>A0A919CL64_9GAMM</name>
<dbReference type="GO" id="GO:0004674">
    <property type="term" value="F:protein serine/threonine kinase activity"/>
    <property type="evidence" value="ECO:0007669"/>
    <property type="project" value="UniProtKB-KW"/>
</dbReference>
<evidence type="ECO:0000313" key="4">
    <source>
        <dbReference type="Proteomes" id="UP000644693"/>
    </source>
</evidence>
<keyword evidence="1" id="KW-0723">Serine/threonine-protein kinase</keyword>
<evidence type="ECO:0000313" key="3">
    <source>
        <dbReference type="EMBL" id="GHD36015.1"/>
    </source>
</evidence>
<dbReference type="Pfam" id="PF13581">
    <property type="entry name" value="HATPase_c_2"/>
    <property type="match status" value="1"/>
</dbReference>
<dbReference type="InterPro" id="IPR003594">
    <property type="entry name" value="HATPase_dom"/>
</dbReference>
<dbReference type="InterPro" id="IPR050267">
    <property type="entry name" value="Anti-sigma-factor_SerPK"/>
</dbReference>
<evidence type="ECO:0000256" key="1">
    <source>
        <dbReference type="ARBA" id="ARBA00022527"/>
    </source>
</evidence>
<reference evidence="3" key="1">
    <citation type="journal article" date="2014" name="Int. J. Syst. Evol. Microbiol.">
        <title>Complete genome sequence of Corynebacterium casei LMG S-19264T (=DSM 44701T), isolated from a smear-ripened cheese.</title>
        <authorList>
            <consortium name="US DOE Joint Genome Institute (JGI-PGF)"/>
            <person name="Walter F."/>
            <person name="Albersmeier A."/>
            <person name="Kalinowski J."/>
            <person name="Ruckert C."/>
        </authorList>
    </citation>
    <scope>NUCLEOTIDE SEQUENCE</scope>
    <source>
        <strain evidence="3">KCTC 23430</strain>
    </source>
</reference>
<feature type="domain" description="Histidine kinase/HSP90-like ATPase" evidence="2">
    <location>
        <begin position="11"/>
        <end position="127"/>
    </location>
</feature>
<reference evidence="3" key="2">
    <citation type="submission" date="2020-09" db="EMBL/GenBank/DDBJ databases">
        <authorList>
            <person name="Sun Q."/>
            <person name="Kim S."/>
        </authorList>
    </citation>
    <scope>NUCLEOTIDE SEQUENCE</scope>
    <source>
        <strain evidence="3">KCTC 23430</strain>
    </source>
</reference>
<keyword evidence="1" id="KW-0418">Kinase</keyword>
<keyword evidence="1" id="KW-0808">Transferase</keyword>
<dbReference type="Gene3D" id="3.30.565.10">
    <property type="entry name" value="Histidine kinase-like ATPase, C-terminal domain"/>
    <property type="match status" value="1"/>
</dbReference>
<dbReference type="PANTHER" id="PTHR35526">
    <property type="entry name" value="ANTI-SIGMA-F FACTOR RSBW-RELATED"/>
    <property type="match status" value="1"/>
</dbReference>
<evidence type="ECO:0000259" key="2">
    <source>
        <dbReference type="Pfam" id="PF13581"/>
    </source>
</evidence>
<proteinExistence type="predicted"/>
<comment type="caution">
    <text evidence="3">The sequence shown here is derived from an EMBL/GenBank/DDBJ whole genome shotgun (WGS) entry which is preliminary data.</text>
</comment>
<gene>
    <name evidence="3" type="ORF">GCM10007053_23790</name>
</gene>
<protein>
    <recommendedName>
        <fullName evidence="2">Histidine kinase/HSP90-like ATPase domain-containing protein</fullName>
    </recommendedName>
</protein>
<dbReference type="AlphaFoldDB" id="A0A919CL64"/>
<dbReference type="EMBL" id="BMYM01000002">
    <property type="protein sequence ID" value="GHD36015.1"/>
    <property type="molecule type" value="Genomic_DNA"/>
</dbReference>